<dbReference type="GO" id="GO:0015252">
    <property type="term" value="F:proton channel activity"/>
    <property type="evidence" value="ECO:0007669"/>
    <property type="project" value="InterPro"/>
</dbReference>
<dbReference type="GO" id="GO:0016020">
    <property type="term" value="C:membrane"/>
    <property type="evidence" value="ECO:0007669"/>
    <property type="project" value="UniProtKB-SubCell"/>
</dbReference>
<keyword evidence="7" id="KW-0630">Potassium</keyword>
<keyword evidence="9" id="KW-0406">Ion transport</keyword>
<dbReference type="InterPro" id="IPR010617">
    <property type="entry name" value="TMEM175-like"/>
</dbReference>
<keyword evidence="3" id="KW-0813">Transport</keyword>
<dbReference type="KEGG" id="wdi:H9L19_07835"/>
<protein>
    <submittedName>
        <fullName evidence="14">DUF1211 domain-containing protein</fullName>
    </submittedName>
</protein>
<evidence type="ECO:0000256" key="2">
    <source>
        <dbReference type="ARBA" id="ARBA00006920"/>
    </source>
</evidence>
<dbReference type="GO" id="GO:0005267">
    <property type="term" value="F:potassium channel activity"/>
    <property type="evidence" value="ECO:0007669"/>
    <property type="project" value="UniProtKB-KW"/>
</dbReference>
<keyword evidence="8 13" id="KW-1133">Transmembrane helix</keyword>
<keyword evidence="6" id="KW-0631">Potassium channel</keyword>
<feature type="transmembrane region" description="Helical" evidence="13">
    <location>
        <begin position="7"/>
        <end position="25"/>
    </location>
</feature>
<evidence type="ECO:0000256" key="8">
    <source>
        <dbReference type="ARBA" id="ARBA00022989"/>
    </source>
</evidence>
<gene>
    <name evidence="14" type="ORF">H9L19_07835</name>
</gene>
<evidence type="ECO:0000256" key="5">
    <source>
        <dbReference type="ARBA" id="ARBA00022692"/>
    </source>
</evidence>
<evidence type="ECO:0000256" key="11">
    <source>
        <dbReference type="ARBA" id="ARBA00023303"/>
    </source>
</evidence>
<evidence type="ECO:0000256" key="6">
    <source>
        <dbReference type="ARBA" id="ARBA00022826"/>
    </source>
</evidence>
<evidence type="ECO:0000256" key="10">
    <source>
        <dbReference type="ARBA" id="ARBA00023136"/>
    </source>
</evidence>
<dbReference type="Pfam" id="PF06736">
    <property type="entry name" value="TMEM175"/>
    <property type="match status" value="1"/>
</dbReference>
<sequence>MKMKKERMITFLDAMIPIIMIFLVLEFPKPEHISLSTLLELRTDFFAYFVSFFWLGMMWVGSHERFENIDEIQDKTFWATIIMLFFTSLIP</sequence>
<evidence type="ECO:0000256" key="4">
    <source>
        <dbReference type="ARBA" id="ARBA00022538"/>
    </source>
</evidence>
<keyword evidence="4" id="KW-0633">Potassium transport</keyword>
<organism evidence="14 15">
    <name type="scientific">Weissella diestrammenae</name>
    <dbReference type="NCBI Taxonomy" id="1162633"/>
    <lineage>
        <taxon>Bacteria</taxon>
        <taxon>Bacillati</taxon>
        <taxon>Bacillota</taxon>
        <taxon>Bacilli</taxon>
        <taxon>Lactobacillales</taxon>
        <taxon>Lactobacillaceae</taxon>
        <taxon>Weissella</taxon>
    </lineage>
</organism>
<keyword evidence="15" id="KW-1185">Reference proteome</keyword>
<keyword evidence="10 13" id="KW-0472">Membrane</keyword>
<comment type="subcellular location">
    <subcellularLocation>
        <location evidence="1">Membrane</location>
        <topology evidence="1">Multi-pass membrane protein</topology>
    </subcellularLocation>
</comment>
<evidence type="ECO:0000256" key="9">
    <source>
        <dbReference type="ARBA" id="ARBA00023065"/>
    </source>
</evidence>
<evidence type="ECO:0000256" key="1">
    <source>
        <dbReference type="ARBA" id="ARBA00004141"/>
    </source>
</evidence>
<evidence type="ECO:0000256" key="3">
    <source>
        <dbReference type="ARBA" id="ARBA00022448"/>
    </source>
</evidence>
<comment type="catalytic activity">
    <reaction evidence="12">
        <text>K(+)(in) = K(+)(out)</text>
        <dbReference type="Rhea" id="RHEA:29463"/>
        <dbReference type="ChEBI" id="CHEBI:29103"/>
    </reaction>
</comment>
<dbReference type="AlphaFoldDB" id="A0A7G9T587"/>
<feature type="transmembrane region" description="Helical" evidence="13">
    <location>
        <begin position="45"/>
        <end position="62"/>
    </location>
</feature>
<name>A0A7G9T587_9LACO</name>
<accession>A0A7G9T587</accession>
<evidence type="ECO:0000256" key="13">
    <source>
        <dbReference type="SAM" id="Phobius"/>
    </source>
</evidence>
<comment type="similarity">
    <text evidence="2">Belongs to the TMEM175 family.</text>
</comment>
<keyword evidence="11" id="KW-0407">Ion channel</keyword>
<dbReference type="Proteomes" id="UP000515800">
    <property type="component" value="Chromosome"/>
</dbReference>
<dbReference type="EMBL" id="CP060724">
    <property type="protein sequence ID" value="QNN75262.1"/>
    <property type="molecule type" value="Genomic_DNA"/>
</dbReference>
<evidence type="ECO:0000313" key="14">
    <source>
        <dbReference type="EMBL" id="QNN75262.1"/>
    </source>
</evidence>
<proteinExistence type="inferred from homology"/>
<evidence type="ECO:0000256" key="7">
    <source>
        <dbReference type="ARBA" id="ARBA00022958"/>
    </source>
</evidence>
<keyword evidence="5 13" id="KW-0812">Transmembrane</keyword>
<evidence type="ECO:0000256" key="12">
    <source>
        <dbReference type="ARBA" id="ARBA00034430"/>
    </source>
</evidence>
<reference evidence="14 15" key="1">
    <citation type="submission" date="2020-08" db="EMBL/GenBank/DDBJ databases">
        <title>Genome sequence of Weissella diestrammenae KACC 16890T.</title>
        <authorList>
            <person name="Hyun D.-W."/>
            <person name="Bae J.-W."/>
        </authorList>
    </citation>
    <scope>NUCLEOTIDE SEQUENCE [LARGE SCALE GENOMIC DNA]</scope>
    <source>
        <strain evidence="14 15">KACC 16890</strain>
    </source>
</reference>
<evidence type="ECO:0000313" key="15">
    <source>
        <dbReference type="Proteomes" id="UP000515800"/>
    </source>
</evidence>